<sequence length="85" mass="9686">MPKYGTWTDRSPFRLALPRAWLGAQVLRSVRAWRLLAPCALPRGTMPTTYFVLPAATKGFHVSSPSPHRQTSSSRPLVWPERERQ</sequence>
<gene>
    <name evidence="2" type="ORF">B0T26DRAFT_167498</name>
</gene>
<feature type="region of interest" description="Disordered" evidence="1">
    <location>
        <begin position="61"/>
        <end position="85"/>
    </location>
</feature>
<reference evidence="2" key="1">
    <citation type="submission" date="2023-06" db="EMBL/GenBank/DDBJ databases">
        <title>Genome-scale phylogeny and comparative genomics of the fungal order Sordariales.</title>
        <authorList>
            <consortium name="Lawrence Berkeley National Laboratory"/>
            <person name="Hensen N."/>
            <person name="Bonometti L."/>
            <person name="Westerberg I."/>
            <person name="Brannstrom I.O."/>
            <person name="Guillou S."/>
            <person name="Cros-Aarteil S."/>
            <person name="Calhoun S."/>
            <person name="Haridas S."/>
            <person name="Kuo A."/>
            <person name="Mondo S."/>
            <person name="Pangilinan J."/>
            <person name="Riley R."/>
            <person name="LaButti K."/>
            <person name="Andreopoulos B."/>
            <person name="Lipzen A."/>
            <person name="Chen C."/>
            <person name="Yanf M."/>
            <person name="Daum C."/>
            <person name="Ng V."/>
            <person name="Clum A."/>
            <person name="Steindorff A."/>
            <person name="Ohm R."/>
            <person name="Martin F."/>
            <person name="Silar P."/>
            <person name="Natvig D."/>
            <person name="Lalanne C."/>
            <person name="Gautier V."/>
            <person name="Ament-velasquez S.L."/>
            <person name="Kruys A."/>
            <person name="Hutchinson M.I."/>
            <person name="Powell A.J."/>
            <person name="Barry K."/>
            <person name="Miller A.N."/>
            <person name="Grigoriev I.V."/>
            <person name="Debuchy R."/>
            <person name="Gladieux P."/>
            <person name="Thoren M.H."/>
            <person name="Johannesson H."/>
        </authorList>
    </citation>
    <scope>NUCLEOTIDE SEQUENCE</scope>
    <source>
        <strain evidence="2">SMH2392-1A</strain>
    </source>
</reference>
<keyword evidence="3" id="KW-1185">Reference proteome</keyword>
<name>A0AA40B5Z9_9PEZI</name>
<evidence type="ECO:0000313" key="3">
    <source>
        <dbReference type="Proteomes" id="UP001172101"/>
    </source>
</evidence>
<dbReference type="GeneID" id="85316813"/>
<proteinExistence type="predicted"/>
<organism evidence="2 3">
    <name type="scientific">Lasiosphaeria miniovina</name>
    <dbReference type="NCBI Taxonomy" id="1954250"/>
    <lineage>
        <taxon>Eukaryota</taxon>
        <taxon>Fungi</taxon>
        <taxon>Dikarya</taxon>
        <taxon>Ascomycota</taxon>
        <taxon>Pezizomycotina</taxon>
        <taxon>Sordariomycetes</taxon>
        <taxon>Sordariomycetidae</taxon>
        <taxon>Sordariales</taxon>
        <taxon>Lasiosphaeriaceae</taxon>
        <taxon>Lasiosphaeria</taxon>
    </lineage>
</organism>
<dbReference type="EMBL" id="JAUIRO010000002">
    <property type="protein sequence ID" value="KAK0728351.1"/>
    <property type="molecule type" value="Genomic_DNA"/>
</dbReference>
<evidence type="ECO:0000313" key="2">
    <source>
        <dbReference type="EMBL" id="KAK0728351.1"/>
    </source>
</evidence>
<dbReference type="RefSeq" id="XP_060301206.1">
    <property type="nucleotide sequence ID" value="XM_060433542.1"/>
</dbReference>
<dbReference type="AlphaFoldDB" id="A0AA40B5Z9"/>
<accession>A0AA40B5Z9</accession>
<comment type="caution">
    <text evidence="2">The sequence shown here is derived from an EMBL/GenBank/DDBJ whole genome shotgun (WGS) entry which is preliminary data.</text>
</comment>
<feature type="compositionally biased region" description="Low complexity" evidence="1">
    <location>
        <begin position="63"/>
        <end position="76"/>
    </location>
</feature>
<evidence type="ECO:0000256" key="1">
    <source>
        <dbReference type="SAM" id="MobiDB-lite"/>
    </source>
</evidence>
<dbReference type="Proteomes" id="UP001172101">
    <property type="component" value="Unassembled WGS sequence"/>
</dbReference>
<protein>
    <submittedName>
        <fullName evidence="2">Uncharacterized protein</fullName>
    </submittedName>
</protein>